<feature type="transmembrane region" description="Helical" evidence="1">
    <location>
        <begin position="391"/>
        <end position="408"/>
    </location>
</feature>
<name>A0ABT1C5H9_9HYPH</name>
<dbReference type="Proteomes" id="UP001205906">
    <property type="component" value="Unassembled WGS sequence"/>
</dbReference>
<reference evidence="2 3" key="1">
    <citation type="submission" date="2022-06" db="EMBL/GenBank/DDBJ databases">
        <title>Mesorhizobium sp. strain RP14 Genome sequencing and assembly.</title>
        <authorList>
            <person name="Kim I."/>
        </authorList>
    </citation>
    <scope>NUCLEOTIDE SEQUENCE [LARGE SCALE GENOMIC DNA]</scope>
    <source>
        <strain evidence="3">RP14(2022)</strain>
    </source>
</reference>
<keyword evidence="1" id="KW-1133">Transmembrane helix</keyword>
<evidence type="ECO:0000313" key="3">
    <source>
        <dbReference type="Proteomes" id="UP001205906"/>
    </source>
</evidence>
<keyword evidence="3" id="KW-1185">Reference proteome</keyword>
<feature type="transmembrane region" description="Helical" evidence="1">
    <location>
        <begin position="438"/>
        <end position="460"/>
    </location>
</feature>
<evidence type="ECO:0000256" key="1">
    <source>
        <dbReference type="SAM" id="Phobius"/>
    </source>
</evidence>
<feature type="transmembrane region" description="Helical" evidence="1">
    <location>
        <begin position="414"/>
        <end position="431"/>
    </location>
</feature>
<feature type="transmembrane region" description="Helical" evidence="1">
    <location>
        <begin position="363"/>
        <end position="384"/>
    </location>
</feature>
<feature type="transmembrane region" description="Helical" evidence="1">
    <location>
        <begin position="304"/>
        <end position="323"/>
    </location>
</feature>
<feature type="transmembrane region" description="Helical" evidence="1">
    <location>
        <begin position="121"/>
        <end position="140"/>
    </location>
</feature>
<feature type="transmembrane region" description="Helical" evidence="1">
    <location>
        <begin position="199"/>
        <end position="216"/>
    </location>
</feature>
<feature type="transmembrane region" description="Helical" evidence="1">
    <location>
        <begin position="278"/>
        <end position="297"/>
    </location>
</feature>
<feature type="transmembrane region" description="Helical" evidence="1">
    <location>
        <begin position="152"/>
        <end position="170"/>
    </location>
</feature>
<comment type="caution">
    <text evidence="2">The sequence shown here is derived from an EMBL/GenBank/DDBJ whole genome shotgun (WGS) entry which is preliminary data.</text>
</comment>
<evidence type="ECO:0000313" key="2">
    <source>
        <dbReference type="EMBL" id="MCO6049411.1"/>
    </source>
</evidence>
<dbReference type="EMBL" id="JAMXQS010000003">
    <property type="protein sequence ID" value="MCO6049411.1"/>
    <property type="molecule type" value="Genomic_DNA"/>
</dbReference>
<keyword evidence="1" id="KW-0472">Membrane</keyword>
<accession>A0ABT1C5H9</accession>
<keyword evidence="1" id="KW-0812">Transmembrane</keyword>
<feature type="transmembrane region" description="Helical" evidence="1">
    <location>
        <begin position="244"/>
        <end position="266"/>
    </location>
</feature>
<organism evidence="2 3">
    <name type="scientific">Mesorhizobium liriopis</name>
    <dbReference type="NCBI Taxonomy" id="2953882"/>
    <lineage>
        <taxon>Bacteria</taxon>
        <taxon>Pseudomonadati</taxon>
        <taxon>Pseudomonadota</taxon>
        <taxon>Alphaproteobacteria</taxon>
        <taxon>Hyphomicrobiales</taxon>
        <taxon>Phyllobacteriaceae</taxon>
        <taxon>Mesorhizobium</taxon>
    </lineage>
</organism>
<proteinExistence type="predicted"/>
<protein>
    <submittedName>
        <fullName evidence="2">GtrA family protein</fullName>
    </submittedName>
</protein>
<dbReference type="RefSeq" id="WP_252817222.1">
    <property type="nucleotide sequence ID" value="NZ_JAMXQS010000003.1"/>
</dbReference>
<feature type="transmembrane region" description="Helical" evidence="1">
    <location>
        <begin position="31"/>
        <end position="52"/>
    </location>
</feature>
<sequence length="604" mass="63841">MMNSAVTRAGMGAPAVCEASPHRHILRDAGLALLVSLLITGGHALAGFPSVWNVNGDNDSIMRIVEVRDWLNGQNWFDLQQYRMGLDGGFLMHWSRLVDAPIALLMLLGDVLTGSVPGGNAFAQIVWPTLMFGSALFLILRLARTLNEAETLLPALVIGASALHSVQVFRPGALDHHNLQFVMLLVAMLASIRVRERQMWGGLAGITCAIMLGIGMETAPHVAALCLFATIDFLWRGEKAAAGATAFGLGLAGASAAIMAGTVPYAAWTTVACDAFSLPQAGLAVAGGLGLALVASVPGRNRMAVRLGGLGAVGVVCAALLLWRFPECLADPYAGLDPRLRHFWLDSVGEAQPFWRLAARSPATAAGAYMTPLVALLVLGYGLMRDGISRTRLLVMLLLGVSFAVSLWQLRGSYVAIPLAAAVLAAFVARIRLRGQPILVAVAWIISIDAAWAGLARISFDRAASPSASSASAAPSVSCEDMADYAELARLPPTRVLAVSNLGSAILAWTPHAVLAGPYHRNIAGNLAGLEAWMAEPDTARAILQSNGVGLVAWCAGNVDSDVMAAFPNGLAALVRDGRMPDWLQPVQETPQSPLKLFRVIQRR</sequence>
<gene>
    <name evidence="2" type="ORF">NGM99_06360</name>
</gene>